<name>A0A4R1SBS6_HYDET</name>
<dbReference type="NCBIfam" id="TIGR00167">
    <property type="entry name" value="cbbA"/>
    <property type="match status" value="1"/>
</dbReference>
<evidence type="ECO:0000313" key="5">
    <source>
        <dbReference type="Proteomes" id="UP000295008"/>
    </source>
</evidence>
<dbReference type="InterPro" id="IPR050246">
    <property type="entry name" value="Class_II_FBP_aldolase"/>
</dbReference>
<dbReference type="AlphaFoldDB" id="A0A4R1SBS6"/>
<feature type="binding site" evidence="3">
    <location>
        <position position="83"/>
    </location>
    <ligand>
        <name>Zn(2+)</name>
        <dbReference type="ChEBI" id="CHEBI:29105"/>
        <label>1</label>
        <note>catalytic</note>
    </ligand>
</feature>
<evidence type="ECO:0000256" key="3">
    <source>
        <dbReference type="PIRSR" id="PIRSR001359-3"/>
    </source>
</evidence>
<feature type="binding site" evidence="3">
    <location>
        <position position="134"/>
    </location>
    <ligand>
        <name>Zn(2+)</name>
        <dbReference type="ChEBI" id="CHEBI:29105"/>
        <label>2</label>
    </ligand>
</feature>
<feature type="binding site" evidence="2">
    <location>
        <position position="179"/>
    </location>
    <ligand>
        <name>dihydroxyacetone phosphate</name>
        <dbReference type="ChEBI" id="CHEBI:57642"/>
    </ligand>
</feature>
<dbReference type="GO" id="GO:0005975">
    <property type="term" value="P:carbohydrate metabolic process"/>
    <property type="evidence" value="ECO:0007669"/>
    <property type="project" value="InterPro"/>
</dbReference>
<feature type="binding site" evidence="3">
    <location>
        <position position="104"/>
    </location>
    <ligand>
        <name>Zn(2+)</name>
        <dbReference type="ChEBI" id="CHEBI:29105"/>
        <label>2</label>
    </ligand>
</feature>
<organism evidence="4 5">
    <name type="scientific">Hydrogenispora ethanolica</name>
    <dbReference type="NCBI Taxonomy" id="1082276"/>
    <lineage>
        <taxon>Bacteria</taxon>
        <taxon>Bacillati</taxon>
        <taxon>Bacillota</taxon>
        <taxon>Hydrogenispora</taxon>
    </lineage>
</organism>
<dbReference type="OrthoDB" id="9803995at2"/>
<feature type="binding site" evidence="3">
    <location>
        <position position="178"/>
    </location>
    <ligand>
        <name>Zn(2+)</name>
        <dbReference type="ChEBI" id="CHEBI:29105"/>
        <label>1</label>
        <note>catalytic</note>
    </ligand>
</feature>
<feature type="binding site" evidence="2">
    <location>
        <begin position="228"/>
        <end position="231"/>
    </location>
    <ligand>
        <name>dihydroxyacetone phosphate</name>
        <dbReference type="ChEBI" id="CHEBI:57642"/>
    </ligand>
</feature>
<evidence type="ECO:0000256" key="1">
    <source>
        <dbReference type="PIRSR" id="PIRSR001359-1"/>
    </source>
</evidence>
<dbReference type="Gene3D" id="3.20.20.70">
    <property type="entry name" value="Aldolase class I"/>
    <property type="match status" value="1"/>
</dbReference>
<feature type="binding site" evidence="2">
    <location>
        <begin position="207"/>
        <end position="209"/>
    </location>
    <ligand>
        <name>dihydroxyacetone phosphate</name>
        <dbReference type="ChEBI" id="CHEBI:57642"/>
    </ligand>
</feature>
<dbReference type="CDD" id="cd00947">
    <property type="entry name" value="TBP_aldolase_IIB"/>
    <property type="match status" value="1"/>
</dbReference>
<comment type="cofactor">
    <cofactor evidence="3">
        <name>Zn(2+)</name>
        <dbReference type="ChEBI" id="CHEBI:29105"/>
    </cofactor>
    <text evidence="3">Binds 2 Zn(2+) ions per subunit. One is catalytic and the other provides a structural contribution.</text>
</comment>
<sequence>MRIVPFDGMLQNAREHHFAIGGFNVVNLETAQAVVNAAAKEHTPLIMQVYHEDLEHTGGPFISAIANAAAEAAPIPIALSLDHGKSFEQAIYCMESGFSGVMIDLATSDFQANILTTRKVVEAAHARGVSVEAELGEIFSAGASVEVRNSAMTDPDLAAEFVVKTGVDALAVSIGTAHGIYSSKPVIDFDLLKRILEVVKIPVVVHGGSNTPDEDIVEIVRLGAAKLNIGTDLMMAFNQGMLEILTADPTVAPREALGHARDCVEKVVRHKIQLLTKFRTDR</sequence>
<dbReference type="Proteomes" id="UP000295008">
    <property type="component" value="Unassembled WGS sequence"/>
</dbReference>
<keyword evidence="5" id="KW-1185">Reference proteome</keyword>
<proteinExistence type="predicted"/>
<dbReference type="GO" id="GO:0016832">
    <property type="term" value="F:aldehyde-lyase activity"/>
    <property type="evidence" value="ECO:0007669"/>
    <property type="project" value="InterPro"/>
</dbReference>
<dbReference type="RefSeq" id="WP_132012647.1">
    <property type="nucleotide sequence ID" value="NZ_SLUN01000002.1"/>
</dbReference>
<gene>
    <name evidence="4" type="ORF">EDC14_1002229</name>
</gene>
<protein>
    <submittedName>
        <fullName evidence="4">Fructose-bisphosphate aldolase class II/tagatose 1,6-diphosphate aldolase GatY/KbaY</fullName>
    </submittedName>
</protein>
<feature type="active site" description="Proton donor" evidence="1">
    <location>
        <position position="82"/>
    </location>
</feature>
<comment type="caution">
    <text evidence="4">The sequence shown here is derived from an EMBL/GenBank/DDBJ whole genome shotgun (WGS) entry which is preliminary data.</text>
</comment>
<reference evidence="4 5" key="1">
    <citation type="submission" date="2019-03" db="EMBL/GenBank/DDBJ databases">
        <title>Genomic Encyclopedia of Type Strains, Phase IV (KMG-IV): sequencing the most valuable type-strain genomes for metagenomic binning, comparative biology and taxonomic classification.</title>
        <authorList>
            <person name="Goeker M."/>
        </authorList>
    </citation>
    <scope>NUCLEOTIDE SEQUENCE [LARGE SCALE GENOMIC DNA]</scope>
    <source>
        <strain evidence="4 5">LX-B</strain>
    </source>
</reference>
<keyword evidence="3" id="KW-0479">Metal-binding</keyword>
<dbReference type="PANTHER" id="PTHR30304:SF0">
    <property type="entry name" value="D-TAGATOSE-1,6-BISPHOSPHATE ALDOLASE SUBUNIT GATY-RELATED"/>
    <property type="match status" value="1"/>
</dbReference>
<dbReference type="PIRSF" id="PIRSF001359">
    <property type="entry name" value="F_bP_aldolase_II"/>
    <property type="match status" value="1"/>
</dbReference>
<dbReference type="InterPro" id="IPR000771">
    <property type="entry name" value="FBA_II"/>
</dbReference>
<keyword evidence="3" id="KW-0862">Zinc</keyword>
<dbReference type="InterPro" id="IPR013785">
    <property type="entry name" value="Aldolase_TIM"/>
</dbReference>
<dbReference type="SUPFAM" id="SSF51569">
    <property type="entry name" value="Aldolase"/>
    <property type="match status" value="1"/>
</dbReference>
<accession>A0A4R1SBS6</accession>
<feature type="binding site" evidence="3">
    <location>
        <position position="206"/>
    </location>
    <ligand>
        <name>Zn(2+)</name>
        <dbReference type="ChEBI" id="CHEBI:29105"/>
        <label>1</label>
        <note>catalytic</note>
    </ligand>
</feature>
<dbReference type="EMBL" id="SLUN01000002">
    <property type="protein sequence ID" value="TCL76470.1"/>
    <property type="molecule type" value="Genomic_DNA"/>
</dbReference>
<dbReference type="Pfam" id="PF01116">
    <property type="entry name" value="F_bP_aldolase"/>
    <property type="match status" value="1"/>
</dbReference>
<evidence type="ECO:0000256" key="2">
    <source>
        <dbReference type="PIRSR" id="PIRSR001359-2"/>
    </source>
</evidence>
<dbReference type="GO" id="GO:0008270">
    <property type="term" value="F:zinc ion binding"/>
    <property type="evidence" value="ECO:0007669"/>
    <property type="project" value="InterPro"/>
</dbReference>
<dbReference type="PANTHER" id="PTHR30304">
    <property type="entry name" value="D-TAGATOSE-1,6-BISPHOSPHATE ALDOLASE"/>
    <property type="match status" value="1"/>
</dbReference>
<evidence type="ECO:0000313" key="4">
    <source>
        <dbReference type="EMBL" id="TCL76470.1"/>
    </source>
</evidence>